<protein>
    <submittedName>
        <fullName evidence="2">Blr7283 protein</fullName>
    </submittedName>
</protein>
<evidence type="ECO:0000313" key="2">
    <source>
        <dbReference type="EMBL" id="BAC52548.1"/>
    </source>
</evidence>
<dbReference type="InParanoid" id="Q89E04"/>
<feature type="compositionally biased region" description="Basic and acidic residues" evidence="1">
    <location>
        <begin position="50"/>
        <end position="64"/>
    </location>
</feature>
<dbReference type="EMBL" id="BA000040">
    <property type="protein sequence ID" value="BAC52548.1"/>
    <property type="molecule type" value="Genomic_DNA"/>
</dbReference>
<dbReference type="KEGG" id="bja:blr7283"/>
<name>Q89E04_BRADU</name>
<organism evidence="2 3">
    <name type="scientific">Bradyrhizobium diazoefficiens (strain JCM 10833 / BCRC 13528 / IAM 13628 / NBRC 14792 / USDA 110)</name>
    <dbReference type="NCBI Taxonomy" id="224911"/>
    <lineage>
        <taxon>Bacteria</taxon>
        <taxon>Pseudomonadati</taxon>
        <taxon>Pseudomonadota</taxon>
        <taxon>Alphaproteobacteria</taxon>
        <taxon>Hyphomicrobiales</taxon>
        <taxon>Nitrobacteraceae</taxon>
        <taxon>Bradyrhizobium</taxon>
    </lineage>
</organism>
<sequence length="159" mass="17803">MTCDRAAASILHRRDLLRRLLLPLLVHRERLVERFAQGQRGGHAATQVRGLDHFDPDRGSDRHQEVRGELDLDRAVVMAEAGRAVEIDDRRPLGARARNGDGPLIGAGCFGVGHKRSLRLVERTKRSPSALRTALSRPNRPQAYRATRIRGFARRPALV</sequence>
<accession>Q89E04</accession>
<keyword evidence="3" id="KW-1185">Reference proteome</keyword>
<evidence type="ECO:0000256" key="1">
    <source>
        <dbReference type="SAM" id="MobiDB-lite"/>
    </source>
</evidence>
<evidence type="ECO:0000313" key="3">
    <source>
        <dbReference type="Proteomes" id="UP000002526"/>
    </source>
</evidence>
<dbReference type="HOGENOM" id="CLU_1657432_0_0_5"/>
<dbReference type="OrthoDB" id="9909439at2"/>
<proteinExistence type="predicted"/>
<dbReference type="EnsemblBacteria" id="BAC52548">
    <property type="protein sequence ID" value="BAC52548"/>
    <property type="gene ID" value="BAC52548"/>
</dbReference>
<feature type="region of interest" description="Disordered" evidence="1">
    <location>
        <begin position="38"/>
        <end position="64"/>
    </location>
</feature>
<dbReference type="AlphaFoldDB" id="Q89E04"/>
<dbReference type="Proteomes" id="UP000002526">
    <property type="component" value="Chromosome"/>
</dbReference>
<gene>
    <name evidence="2" type="ordered locus">blr7283</name>
</gene>
<reference evidence="3" key="1">
    <citation type="journal article" date="2002" name="DNA Res.">
        <title>Complete genomic sequence of nitrogen-fixing symbiotic bacterium Bradyrhizobium japonicum USDA110.</title>
        <authorList>
            <person name="Kaneko T."/>
            <person name="Nakamura Y."/>
            <person name="Sato S."/>
            <person name="Minamisawa K."/>
            <person name="Uchiumi T."/>
            <person name="Sasamoto S."/>
            <person name="Watanabe A."/>
            <person name="Idesawa K."/>
            <person name="Iriguchi M."/>
            <person name="Kawashima K."/>
            <person name="Kohara M."/>
            <person name="Matsumoto M."/>
            <person name="Shimpo S."/>
            <person name="Tsuruoka H."/>
            <person name="Wada T."/>
            <person name="Yamada M."/>
            <person name="Tabata S."/>
        </authorList>
    </citation>
    <scope>NUCLEOTIDE SEQUENCE [LARGE SCALE GENOMIC DNA]</scope>
    <source>
        <strain evidence="3">JCM 10833 / BCRC 13528 / IAM 13628 / NBRC 14792 / USDA 110</strain>
    </source>
</reference>